<dbReference type="Proteomes" id="UP000016223">
    <property type="component" value="Chromosome 2"/>
</dbReference>
<proteinExistence type="predicted"/>
<dbReference type="HOGENOM" id="CLU_778321_0_0_4"/>
<dbReference type="KEGG" id="vpd:VAPA_2c05530"/>
<dbReference type="EMBL" id="CP003912">
    <property type="protein sequence ID" value="AGU53113.1"/>
    <property type="molecule type" value="Genomic_DNA"/>
</dbReference>
<dbReference type="AlphaFoldDB" id="T1XKL2"/>
<gene>
    <name evidence="1" type="ORF">VAPA_2c05530</name>
</gene>
<sequence>MLDNPNIHFGKCFDDVLGARAANTLLRWVRFHYTAKHASWLNMAENEIGILTRHCLNRHFPSQQLLRREVDAWQTDRNALRRTIEWKFTRQDADHNLGRHCVSELTCWCASSFEYAEPTRSRRNVDTAIVDRGGYRSSHHTLEGHHPRRSNVAPIEFDDAGVTVGDIEQQARRPQRIDRASATAQWLIGWEVLRGHVQRSSLEVLKAGKLLQFEIAGCGGAAFGHATLLGAELGDVGDGQAGIGRLARRHHRRALLGGGADQVEHAIGHQAEAVVAEVGQVTHDMHVDALAIGRAERVVVIGLQRLEGLDEVIDHGQIFCSASGQEVRHVYHRDTIRTGCHHRVGAPGRRIRPQLD</sequence>
<evidence type="ECO:0000313" key="2">
    <source>
        <dbReference type="Proteomes" id="UP000016223"/>
    </source>
</evidence>
<organism evidence="1 2">
    <name type="scientific">Variovorax paradoxus B4</name>
    <dbReference type="NCBI Taxonomy" id="1246301"/>
    <lineage>
        <taxon>Bacteria</taxon>
        <taxon>Pseudomonadati</taxon>
        <taxon>Pseudomonadota</taxon>
        <taxon>Betaproteobacteria</taxon>
        <taxon>Burkholderiales</taxon>
        <taxon>Comamonadaceae</taxon>
        <taxon>Variovorax</taxon>
    </lineage>
</organism>
<name>T1XKL2_VARPD</name>
<reference evidence="1 2" key="1">
    <citation type="submission" date="2012-10" db="EMBL/GenBank/DDBJ databases">
        <title>Genome sequence of Variovorax paradoxus B4.</title>
        <authorList>
            <person name="Schuldes J."/>
            <person name="Brandt U."/>
            <person name="Hiessl S."/>
            <person name="Wuebbeler J.H."/>
            <person name="Thuermer A."/>
            <person name="Steinbuechel A."/>
            <person name="Daniel R."/>
        </authorList>
    </citation>
    <scope>NUCLEOTIDE SEQUENCE [LARGE SCALE GENOMIC DNA]</scope>
    <source>
        <strain evidence="1 2">B4</strain>
    </source>
</reference>
<accession>T1XKL2</accession>
<evidence type="ECO:0000313" key="1">
    <source>
        <dbReference type="EMBL" id="AGU53113.1"/>
    </source>
</evidence>
<protein>
    <submittedName>
        <fullName evidence="1">Putative transposase</fullName>
    </submittedName>
</protein>